<evidence type="ECO:0000256" key="2">
    <source>
        <dbReference type="SAM" id="MobiDB-lite"/>
    </source>
</evidence>
<organism evidence="3 6">
    <name type="scientific">Puccinia coronata f. sp. avenae</name>
    <dbReference type="NCBI Taxonomy" id="200324"/>
    <lineage>
        <taxon>Eukaryota</taxon>
        <taxon>Fungi</taxon>
        <taxon>Dikarya</taxon>
        <taxon>Basidiomycota</taxon>
        <taxon>Pucciniomycotina</taxon>
        <taxon>Pucciniomycetes</taxon>
        <taxon>Pucciniales</taxon>
        <taxon>Pucciniaceae</taxon>
        <taxon>Puccinia</taxon>
    </lineage>
</organism>
<reference evidence="6 7" key="1">
    <citation type="submission" date="2017-11" db="EMBL/GenBank/DDBJ databases">
        <title>De novo assembly and phasing of dikaryotic genomes from two isolates of Puccinia coronata f. sp. avenae, the causal agent of oat crown rust.</title>
        <authorList>
            <person name="Miller M.E."/>
            <person name="Zhang Y."/>
            <person name="Omidvar V."/>
            <person name="Sperschneider J."/>
            <person name="Schwessinger B."/>
            <person name="Raley C."/>
            <person name="Palmer J.M."/>
            <person name="Garnica D."/>
            <person name="Upadhyaya N."/>
            <person name="Rathjen J."/>
            <person name="Taylor J.M."/>
            <person name="Park R.F."/>
            <person name="Dodds P.N."/>
            <person name="Hirsch C.D."/>
            <person name="Kianian S.F."/>
            <person name="Figueroa M."/>
        </authorList>
    </citation>
    <scope>NUCLEOTIDE SEQUENCE [LARGE SCALE GENOMIC DNA]</scope>
    <source>
        <strain evidence="3">12NC29</strain>
        <strain evidence="4">12SD80</strain>
    </source>
</reference>
<keyword evidence="6" id="KW-1185">Reference proteome</keyword>
<feature type="compositionally biased region" description="Polar residues" evidence="2">
    <location>
        <begin position="232"/>
        <end position="243"/>
    </location>
</feature>
<feature type="coiled-coil region" evidence="1">
    <location>
        <begin position="334"/>
        <end position="365"/>
    </location>
</feature>
<dbReference type="Proteomes" id="UP000235392">
    <property type="component" value="Unassembled WGS sequence"/>
</dbReference>
<evidence type="ECO:0000313" key="3">
    <source>
        <dbReference type="EMBL" id="PLW06358.1"/>
    </source>
</evidence>
<dbReference type="OrthoDB" id="2503472at2759"/>
<dbReference type="AlphaFoldDB" id="A0A2N5RZD3"/>
<name>A0A2N5RZD3_9BASI</name>
<evidence type="ECO:0000313" key="6">
    <source>
        <dbReference type="Proteomes" id="UP000235388"/>
    </source>
</evidence>
<evidence type="ECO:0000313" key="7">
    <source>
        <dbReference type="Proteomes" id="UP000235392"/>
    </source>
</evidence>
<evidence type="ECO:0000256" key="1">
    <source>
        <dbReference type="SAM" id="Coils"/>
    </source>
</evidence>
<keyword evidence="1" id="KW-0175">Coiled coil</keyword>
<dbReference type="EMBL" id="PGCI01000003">
    <property type="protein sequence ID" value="PLW51821.1"/>
    <property type="molecule type" value="Genomic_DNA"/>
</dbReference>
<dbReference type="EMBL" id="PGCJ01000014">
    <property type="protein sequence ID" value="PLW57119.1"/>
    <property type="molecule type" value="Genomic_DNA"/>
</dbReference>
<feature type="region of interest" description="Disordered" evidence="2">
    <location>
        <begin position="212"/>
        <end position="243"/>
    </location>
</feature>
<evidence type="ECO:0000313" key="4">
    <source>
        <dbReference type="EMBL" id="PLW51821.1"/>
    </source>
</evidence>
<sequence>MSIAVPPPLLSAGATGPAGSSSAHLITTTTAAAAAEISPLAAANPTLLAIDPEFTHKFCSACRKNVELANFSNNRKICNRHSSQPIGAASVASPESALYQMRSMKFCQGIPHRSEQKKVLDIYVDYDALLDWLDQRKDIDPRVDRVRRIPKENDDDLINDPNGQITLARRHATREARRVRDFIFIGTGLLFIHKTVAVGQKLQWTCQSRCSQSDRLKGGRDGSRRHSDSKRPSTSRTRYPCQGTTTVSLLHQQPGQRRLLHLVIKHAYVHGPHDDRNREPTLSDLMPETDFQVIDPALRNCAVSEPPKLVGSSTTNTDLLLSKSSPSRDIFVDHQLQNDEHQNVVKELKELLAEDESRNQVIKKLILEQQQLQQASHLSLNNHLLQDKLPLLRDFFHKRAQLMLDLDPIIHPNSQKGFPDHHIDVSMGLVDPFTNS</sequence>
<gene>
    <name evidence="5" type="ORF">PCANC_01908</name>
    <name evidence="3" type="ORF">PCANC_26190</name>
    <name evidence="4" type="ORF">PCASD_00808</name>
</gene>
<feature type="compositionally biased region" description="Basic and acidic residues" evidence="2">
    <location>
        <begin position="212"/>
        <end position="231"/>
    </location>
</feature>
<comment type="caution">
    <text evidence="3">The sequence shown here is derived from an EMBL/GenBank/DDBJ whole genome shotgun (WGS) entry which is preliminary data.</text>
</comment>
<dbReference type="EMBL" id="PGCJ01001324">
    <property type="protein sequence ID" value="PLW06358.1"/>
    <property type="molecule type" value="Genomic_DNA"/>
</dbReference>
<protein>
    <submittedName>
        <fullName evidence="3">Uncharacterized protein</fullName>
    </submittedName>
</protein>
<dbReference type="Proteomes" id="UP000235388">
    <property type="component" value="Unassembled WGS sequence"/>
</dbReference>
<accession>A0A2N5RZD3</accession>
<evidence type="ECO:0000313" key="5">
    <source>
        <dbReference type="EMBL" id="PLW57119.1"/>
    </source>
</evidence>
<proteinExistence type="predicted"/>